<proteinExistence type="predicted"/>
<dbReference type="InterPro" id="IPR008905">
    <property type="entry name" value="EIF3C_N_dom"/>
</dbReference>
<feature type="compositionally biased region" description="Polar residues" evidence="4">
    <location>
        <begin position="25"/>
        <end position="43"/>
    </location>
</feature>
<name>A0AAD5Q2W7_PYTIN</name>
<comment type="caution">
    <text evidence="6">The sequence shown here is derived from an EMBL/GenBank/DDBJ whole genome shotgun (WGS) entry which is preliminary data.</text>
</comment>
<evidence type="ECO:0000256" key="2">
    <source>
        <dbReference type="ARBA" id="ARBA00022540"/>
    </source>
</evidence>
<sequence>MASRFWAGGSSSEAESDHSSDSEIETTTQQQARAASRWAVQSDSDSEEEVRVVKSAKDKALEGIEKSCGAIKNSIKINDWTKILAETL</sequence>
<feature type="domain" description="Eukaryotic translation initiation factor 3 subunit C N-terminal" evidence="5">
    <location>
        <begin position="41"/>
        <end position="86"/>
    </location>
</feature>
<dbReference type="GO" id="GO:0005852">
    <property type="term" value="C:eukaryotic translation initiation factor 3 complex"/>
    <property type="evidence" value="ECO:0007669"/>
    <property type="project" value="InterPro"/>
</dbReference>
<evidence type="ECO:0000259" key="5">
    <source>
        <dbReference type="Pfam" id="PF05470"/>
    </source>
</evidence>
<evidence type="ECO:0000313" key="7">
    <source>
        <dbReference type="Proteomes" id="UP001209570"/>
    </source>
</evidence>
<dbReference type="InterPro" id="IPR027516">
    <property type="entry name" value="EIF3C"/>
</dbReference>
<dbReference type="Pfam" id="PF05470">
    <property type="entry name" value="eIF-3c_N"/>
    <property type="match status" value="1"/>
</dbReference>
<reference evidence="6" key="1">
    <citation type="submission" date="2021-12" db="EMBL/GenBank/DDBJ databases">
        <title>Prjna785345.</title>
        <authorList>
            <person name="Rujirawat T."/>
            <person name="Krajaejun T."/>
        </authorList>
    </citation>
    <scope>NUCLEOTIDE SEQUENCE</scope>
    <source>
        <strain evidence="6">Pi057C3</strain>
    </source>
</reference>
<organism evidence="6 7">
    <name type="scientific">Pythium insidiosum</name>
    <name type="common">Pythiosis disease agent</name>
    <dbReference type="NCBI Taxonomy" id="114742"/>
    <lineage>
        <taxon>Eukaryota</taxon>
        <taxon>Sar</taxon>
        <taxon>Stramenopiles</taxon>
        <taxon>Oomycota</taxon>
        <taxon>Peronosporomycetes</taxon>
        <taxon>Pythiales</taxon>
        <taxon>Pythiaceae</taxon>
        <taxon>Pythium</taxon>
    </lineage>
</organism>
<keyword evidence="1" id="KW-0963">Cytoplasm</keyword>
<protein>
    <recommendedName>
        <fullName evidence="5">Eukaryotic translation initiation factor 3 subunit C N-terminal domain-containing protein</fullName>
    </recommendedName>
</protein>
<accession>A0AAD5Q2W7</accession>
<dbReference type="GO" id="GO:0031369">
    <property type="term" value="F:translation initiation factor binding"/>
    <property type="evidence" value="ECO:0007669"/>
    <property type="project" value="InterPro"/>
</dbReference>
<keyword evidence="2" id="KW-0396">Initiation factor</keyword>
<dbReference type="GO" id="GO:0003723">
    <property type="term" value="F:RNA binding"/>
    <property type="evidence" value="ECO:0007669"/>
    <property type="project" value="InterPro"/>
</dbReference>
<feature type="region of interest" description="Disordered" evidence="4">
    <location>
        <begin position="1"/>
        <end position="51"/>
    </location>
</feature>
<keyword evidence="3" id="KW-0648">Protein biosynthesis</keyword>
<dbReference type="AlphaFoldDB" id="A0AAD5Q2W7"/>
<gene>
    <name evidence="6" type="ORF">P43SY_010580</name>
</gene>
<evidence type="ECO:0000313" key="6">
    <source>
        <dbReference type="EMBL" id="KAJ0390718.1"/>
    </source>
</evidence>
<keyword evidence="7" id="KW-1185">Reference proteome</keyword>
<evidence type="ECO:0000256" key="4">
    <source>
        <dbReference type="SAM" id="MobiDB-lite"/>
    </source>
</evidence>
<dbReference type="PANTHER" id="PTHR13937">
    <property type="entry name" value="EUKARYOTIC TRANSLATION INITATION FACTOR 3, SUBUNIT 8 EIF3S8 -RELATED"/>
    <property type="match status" value="1"/>
</dbReference>
<dbReference type="GO" id="GO:0003743">
    <property type="term" value="F:translation initiation factor activity"/>
    <property type="evidence" value="ECO:0007669"/>
    <property type="project" value="UniProtKB-KW"/>
</dbReference>
<dbReference type="PANTHER" id="PTHR13937:SF0">
    <property type="entry name" value="EUKARYOTIC TRANSLATION INITIATION FACTOR 3 SUBUNIT C-RELATED"/>
    <property type="match status" value="1"/>
</dbReference>
<dbReference type="EMBL" id="JAKCXM010001721">
    <property type="protein sequence ID" value="KAJ0390718.1"/>
    <property type="molecule type" value="Genomic_DNA"/>
</dbReference>
<evidence type="ECO:0000256" key="1">
    <source>
        <dbReference type="ARBA" id="ARBA00022490"/>
    </source>
</evidence>
<dbReference type="Proteomes" id="UP001209570">
    <property type="component" value="Unassembled WGS sequence"/>
</dbReference>
<evidence type="ECO:0000256" key="3">
    <source>
        <dbReference type="ARBA" id="ARBA00022917"/>
    </source>
</evidence>